<proteinExistence type="predicted"/>
<dbReference type="EMBL" id="SSTG01000009">
    <property type="protein sequence ID" value="THG54849.1"/>
    <property type="molecule type" value="Genomic_DNA"/>
</dbReference>
<protein>
    <submittedName>
        <fullName evidence="1">Efflux RND transporter permease subunit</fullName>
    </submittedName>
</protein>
<evidence type="ECO:0000313" key="2">
    <source>
        <dbReference type="Proteomes" id="UP000305401"/>
    </source>
</evidence>
<reference evidence="1" key="1">
    <citation type="submission" date="2019-04" db="EMBL/GenBank/DDBJ databases">
        <title>Microbes associate with the intestines of laboratory mice.</title>
        <authorList>
            <person name="Navarre W."/>
            <person name="Wong E."/>
            <person name="Huang K.C."/>
            <person name="Tropini C."/>
            <person name="Ng K."/>
            <person name="Yu B."/>
        </authorList>
    </citation>
    <scope>NUCLEOTIDE SEQUENCE</scope>
    <source>
        <strain evidence="1">NM86_A22</strain>
    </source>
</reference>
<organism evidence="1 2">
    <name type="scientific">Muribaculum caecicola</name>
    <dbReference type="NCBI Taxonomy" id="3038144"/>
    <lineage>
        <taxon>Bacteria</taxon>
        <taxon>Pseudomonadati</taxon>
        <taxon>Bacteroidota</taxon>
        <taxon>Bacteroidia</taxon>
        <taxon>Bacteroidales</taxon>
        <taxon>Muribaculaceae</taxon>
        <taxon>Muribaculum</taxon>
    </lineage>
</organism>
<keyword evidence="2" id="KW-1185">Reference proteome</keyword>
<comment type="caution">
    <text evidence="1">The sequence shown here is derived from an EMBL/GenBank/DDBJ whole genome shotgun (WGS) entry which is preliminary data.</text>
</comment>
<sequence>MLNKIIKISLNNRIAVIAAAALLLLAGCITLLRMEVDIFPDLNAPTVVIMTEAPGLAPEEVEQLVTYPIETAVNGAAGVRRVRSSSATGFSVVWAEFNWDTDVYHARQTVSEKLAGIGNNLPPEAGTPMLGPQSSILGEMMIVSLTSKNGETSLEQLRTIADRTISPRLMALGGISQVSVIGGDVRQYQIMLSPEKMKYHGISLQEVVDATENMNSNASGGVMYDYGNEYIIKGKANTNRIEELSNAVIRSDANGTILLSDVAVIRTGSESPKLGVASEKSIPAVLITVTKQPGAGTISLTDQIDNELSSIKNSLNSDINISTDIFRQAHFINSSITNLQQALFEGALMVIIVLFFFLMNARTTIISIVTLPLSIIITVLILNLLGMTINTMSLGGIAIAIGSLVDDAIVDVENVYKRIRENRLLPEAERRPVLNVVFNASKEVRMPIFNSSLIIMASFMPLFFLTGIEGRMLIPLGISFIIALTASTIVALTLTPVLCSYLLTNNAGSQLGKEAWASKTIRKYYEKWLSSALLHKRAVIYSTIFMFIVAAGIAFTLGRGFLPGFNEGSFTINVSALPGISLDESDRIGREAEKLIMSVPEINTVARKTGRAELDEHSLGVNVSEIEAPYTLDKRTRNEVADELRHKLSSIPGVSIEIGQPISHRIDAMLSGTESQIAIKVFGPDLGLLHNIGMQIKENINGVDGIADVNVEQQVGRPQLEIKPKRQMLARYGITMPEFIRFIDIALSGQSISQVYEDGIPYSLVLKYQNADNATLESVNDIMIDSNKGPIPLSYVAEINSTSGPNSINRENVNRRIVVSANTAGRDLRGVVNDIQKNIAENIVLPDGYYITYGGQFENEAAASRTLAIATVASLLVILFLLYSEFRNWTQSGIILLNMPLAMIGGILMLKITTGELNIPAIIGFISLLGIATRNGMLLISHYNSLKQNGIPLEERIHKGSSDRLLPIIMTALTSALALVPLALRGTEPGNEIQSPMAIVILGGLITSTILNLFVVPVTYELCYRNKKES</sequence>
<gene>
    <name evidence="1" type="ORF">E5990_01720</name>
</gene>
<accession>A0AC61S8L5</accession>
<name>A0AC61S8L5_9BACT</name>
<dbReference type="Proteomes" id="UP000305401">
    <property type="component" value="Unassembled WGS sequence"/>
</dbReference>
<evidence type="ECO:0000313" key="1">
    <source>
        <dbReference type="EMBL" id="THG54849.1"/>
    </source>
</evidence>